<accession>A0ABW1UIL6</accession>
<evidence type="ECO:0000256" key="2">
    <source>
        <dbReference type="SAM" id="Phobius"/>
    </source>
</evidence>
<dbReference type="RefSeq" id="WP_137607137.1">
    <property type="nucleotide sequence ID" value="NZ_BJDH01000004.1"/>
</dbReference>
<dbReference type="Gene3D" id="3.40.50.1110">
    <property type="entry name" value="SGNH hydrolase"/>
    <property type="match status" value="1"/>
</dbReference>
<feature type="domain" description="SGNH hydrolase-type esterase" evidence="3">
    <location>
        <begin position="69"/>
        <end position="302"/>
    </location>
</feature>
<keyword evidence="5" id="KW-1185">Reference proteome</keyword>
<feature type="compositionally biased region" description="Basic residues" evidence="1">
    <location>
        <begin position="41"/>
        <end position="56"/>
    </location>
</feature>
<dbReference type="InterPro" id="IPR051532">
    <property type="entry name" value="Ester_Hydrolysis_Enzymes"/>
</dbReference>
<keyword evidence="2" id="KW-0472">Membrane</keyword>
<comment type="caution">
    <text evidence="4">The sequence shown here is derived from an EMBL/GenBank/DDBJ whole genome shotgun (WGS) entry which is preliminary data.</text>
</comment>
<gene>
    <name evidence="4" type="ORF">ACFQH1_12190</name>
</gene>
<proteinExistence type="predicted"/>
<dbReference type="CDD" id="cd04506">
    <property type="entry name" value="SGNH_hydrolase_YpmR_like"/>
    <property type="match status" value="1"/>
</dbReference>
<name>A0ABW1UIL6_9LACO</name>
<dbReference type="SUPFAM" id="SSF52266">
    <property type="entry name" value="SGNH hydrolase"/>
    <property type="match status" value="1"/>
</dbReference>
<keyword evidence="2" id="KW-1133">Transmembrane helix</keyword>
<feature type="transmembrane region" description="Helical" evidence="2">
    <location>
        <begin position="7"/>
        <end position="25"/>
    </location>
</feature>
<reference evidence="5" key="1">
    <citation type="journal article" date="2019" name="Int. J. Syst. Evol. Microbiol.">
        <title>The Global Catalogue of Microorganisms (GCM) 10K type strain sequencing project: providing services to taxonomists for standard genome sequencing and annotation.</title>
        <authorList>
            <consortium name="The Broad Institute Genomics Platform"/>
            <consortium name="The Broad Institute Genome Sequencing Center for Infectious Disease"/>
            <person name="Wu L."/>
            <person name="Ma J."/>
        </authorList>
    </citation>
    <scope>NUCLEOTIDE SEQUENCE [LARGE SCALE GENOMIC DNA]</scope>
    <source>
        <strain evidence="5">CCM 8934</strain>
    </source>
</reference>
<keyword evidence="4" id="KW-0378">Hydrolase</keyword>
<evidence type="ECO:0000259" key="3">
    <source>
        <dbReference type="Pfam" id="PF13472"/>
    </source>
</evidence>
<dbReference type="PANTHER" id="PTHR30383:SF27">
    <property type="entry name" value="SPORE GERMINATION LIPASE LIPC"/>
    <property type="match status" value="1"/>
</dbReference>
<evidence type="ECO:0000256" key="1">
    <source>
        <dbReference type="SAM" id="MobiDB-lite"/>
    </source>
</evidence>
<dbReference type="PANTHER" id="PTHR30383">
    <property type="entry name" value="THIOESTERASE 1/PROTEASE 1/LYSOPHOSPHOLIPASE L1"/>
    <property type="match status" value="1"/>
</dbReference>
<feature type="region of interest" description="Disordered" evidence="1">
    <location>
        <begin position="33"/>
        <end position="56"/>
    </location>
</feature>
<dbReference type="Proteomes" id="UP001596227">
    <property type="component" value="Unassembled WGS sequence"/>
</dbReference>
<dbReference type="EMBL" id="JBHSSB010000032">
    <property type="protein sequence ID" value="MFC6295963.1"/>
    <property type="molecule type" value="Genomic_DNA"/>
</dbReference>
<organism evidence="4 5">
    <name type="scientific">Lactiplantibacillus daoliensis</name>
    <dbReference type="NCBI Taxonomy" id="2559916"/>
    <lineage>
        <taxon>Bacteria</taxon>
        <taxon>Bacillati</taxon>
        <taxon>Bacillota</taxon>
        <taxon>Bacilli</taxon>
        <taxon>Lactobacillales</taxon>
        <taxon>Lactobacillaceae</taxon>
        <taxon>Lactiplantibacillus</taxon>
    </lineage>
</organism>
<dbReference type="InterPro" id="IPR036514">
    <property type="entry name" value="SGNH_hydro_sf"/>
</dbReference>
<dbReference type="GO" id="GO:0016787">
    <property type="term" value="F:hydrolase activity"/>
    <property type="evidence" value="ECO:0007669"/>
    <property type="project" value="UniProtKB-KW"/>
</dbReference>
<sequence>MRKVWEVVKIVLVLAIVGGGAFWGLNHVLHPAPATTTTTTTKKKAAKTPKKSAKKKTTIAHKKAINLVAVGDSLTEGVGDEAEGGYVGQIKQTLTKKQKLTVSATNAGKSGDRSDQILARINESKTLQTKIANADVLTVTVGGNDLLQTLEGSVTSNNTTKNDATVTKAQNTYAQKLTKLFDKLKSLNANASIFVFSIYNPIYVNFPNVTAISQYVDQWNHQTETTLASYPHAYFMDINSVMSHGQYKTAAQIKQLEKSSTNTDLTKITNSKALGTALTTESKDNDLISNSDNFHPNKRGYHVFTTKLYQTMMAHDAWLIKK</sequence>
<dbReference type="InterPro" id="IPR013830">
    <property type="entry name" value="SGNH_hydro"/>
</dbReference>
<evidence type="ECO:0000313" key="4">
    <source>
        <dbReference type="EMBL" id="MFC6295963.1"/>
    </source>
</evidence>
<protein>
    <submittedName>
        <fullName evidence="4">SGNH/GDSL hydrolase family protein</fullName>
    </submittedName>
</protein>
<keyword evidence="2" id="KW-0812">Transmembrane</keyword>
<evidence type="ECO:0000313" key="5">
    <source>
        <dbReference type="Proteomes" id="UP001596227"/>
    </source>
</evidence>
<dbReference type="Pfam" id="PF13472">
    <property type="entry name" value="Lipase_GDSL_2"/>
    <property type="match status" value="1"/>
</dbReference>